<keyword evidence="5" id="KW-0547">Nucleotide-binding</keyword>
<dbReference type="SMART" id="SM00490">
    <property type="entry name" value="HELICc"/>
    <property type="match status" value="1"/>
</dbReference>
<dbReference type="PROSITE" id="PS51194">
    <property type="entry name" value="HELICASE_CTER"/>
    <property type="match status" value="1"/>
</dbReference>
<dbReference type="InterPro" id="IPR015194">
    <property type="entry name" value="ISWI_HAND-dom"/>
</dbReference>
<evidence type="ECO:0000259" key="11">
    <source>
        <dbReference type="PROSITE" id="PS51192"/>
    </source>
</evidence>
<dbReference type="PANTHER" id="PTHR45623:SF49">
    <property type="entry name" value="SWI_SNF-RELATED MATRIX-ASSOCIATED ACTIN-DEPENDENT REGULATOR OF CHROMATIN SUBFAMILY A MEMBER 5"/>
    <property type="match status" value="1"/>
</dbReference>
<dbReference type="CDD" id="cd17997">
    <property type="entry name" value="DEXHc_SMARCA1_SMARCA5"/>
    <property type="match status" value="1"/>
</dbReference>
<dbReference type="Pfam" id="PF00271">
    <property type="entry name" value="Helicase_C"/>
    <property type="match status" value="1"/>
</dbReference>
<dbReference type="PROSITE" id="PS51192">
    <property type="entry name" value="HELICASE_ATP_BIND_1"/>
    <property type="match status" value="1"/>
</dbReference>
<proteinExistence type="inferred from homology"/>
<evidence type="ECO:0000256" key="7">
    <source>
        <dbReference type="ARBA" id="ARBA00022840"/>
    </source>
</evidence>
<protein>
    <submittedName>
        <fullName evidence="15">Uncharacterized protein</fullName>
    </submittedName>
</protein>
<dbReference type="FunFam" id="1.10.10.60:FF:000022">
    <property type="entry name" value="ISWI chromatin-remodeling complex ATPase CHR11 isoform A"/>
    <property type="match status" value="1"/>
</dbReference>
<evidence type="ECO:0000259" key="12">
    <source>
        <dbReference type="PROSITE" id="PS51194"/>
    </source>
</evidence>
<evidence type="ECO:0000256" key="2">
    <source>
        <dbReference type="ARBA" id="ARBA00009687"/>
    </source>
</evidence>
<dbReference type="GO" id="GO:0005524">
    <property type="term" value="F:ATP binding"/>
    <property type="evidence" value="ECO:0007669"/>
    <property type="project" value="UniProtKB-KW"/>
</dbReference>
<evidence type="ECO:0000313" key="14">
    <source>
        <dbReference type="Proteomes" id="UP000887540"/>
    </source>
</evidence>
<evidence type="ECO:0000256" key="3">
    <source>
        <dbReference type="ARBA" id="ARBA00022553"/>
    </source>
</evidence>
<keyword evidence="7" id="KW-0067">ATP-binding</keyword>
<dbReference type="FunFam" id="3.40.50.10810:FF:000101">
    <property type="entry name" value="SWI/SNF-related, matrix-associated, actin-dependent regulator of"/>
    <property type="match status" value="1"/>
</dbReference>
<dbReference type="SUPFAM" id="SSF101224">
    <property type="entry name" value="HAND domain of the nucleosome remodeling ATPase ISWI"/>
    <property type="match status" value="1"/>
</dbReference>
<dbReference type="Gene3D" id="3.40.50.300">
    <property type="entry name" value="P-loop containing nucleotide triphosphate hydrolases"/>
    <property type="match status" value="1"/>
</dbReference>
<dbReference type="SUPFAM" id="SSF46689">
    <property type="entry name" value="Homeodomain-like"/>
    <property type="match status" value="2"/>
</dbReference>
<feature type="compositionally biased region" description="Polar residues" evidence="10">
    <location>
        <begin position="68"/>
        <end position="77"/>
    </location>
</feature>
<feature type="compositionally biased region" description="Low complexity" evidence="10">
    <location>
        <begin position="1018"/>
        <end position="1038"/>
    </location>
</feature>
<dbReference type="InterPro" id="IPR017884">
    <property type="entry name" value="SANT_dom"/>
</dbReference>
<dbReference type="Gene3D" id="1.10.10.60">
    <property type="entry name" value="Homeodomain-like"/>
    <property type="match status" value="2"/>
</dbReference>
<accession>A0A914CJU2</accession>
<dbReference type="FunFam" id="3.40.50.300:FF:000082">
    <property type="entry name" value="ISWI chromatin remodeling complex ATPase ISW1"/>
    <property type="match status" value="1"/>
</dbReference>
<dbReference type="WBParaSite" id="ACRNAN_scaffold111.g21081.t1">
    <property type="protein sequence ID" value="ACRNAN_scaffold111.g21081.t1"/>
    <property type="gene ID" value="ACRNAN_scaffold111.g21081"/>
</dbReference>
<evidence type="ECO:0000313" key="15">
    <source>
        <dbReference type="WBParaSite" id="ACRNAN_scaffold111.g21081.t1"/>
    </source>
</evidence>
<dbReference type="PROSITE" id="PS51293">
    <property type="entry name" value="SANT"/>
    <property type="match status" value="1"/>
</dbReference>
<evidence type="ECO:0000256" key="5">
    <source>
        <dbReference type="ARBA" id="ARBA00022741"/>
    </source>
</evidence>
<keyword evidence="9" id="KW-0539">Nucleus</keyword>
<dbReference type="Pfam" id="PF09110">
    <property type="entry name" value="HAND"/>
    <property type="match status" value="1"/>
</dbReference>
<reference evidence="15" key="1">
    <citation type="submission" date="2022-11" db="UniProtKB">
        <authorList>
            <consortium name="WormBaseParasite"/>
        </authorList>
    </citation>
    <scope>IDENTIFICATION</scope>
</reference>
<dbReference type="SUPFAM" id="SSF52540">
    <property type="entry name" value="P-loop containing nucleoside triphosphate hydrolases"/>
    <property type="match status" value="2"/>
</dbReference>
<dbReference type="AlphaFoldDB" id="A0A914CJU2"/>
<dbReference type="GO" id="GO:0042393">
    <property type="term" value="F:histone binding"/>
    <property type="evidence" value="ECO:0007669"/>
    <property type="project" value="TreeGrafter"/>
</dbReference>
<feature type="domain" description="Helicase C-terminal" evidence="12">
    <location>
        <begin position="450"/>
        <end position="601"/>
    </location>
</feature>
<feature type="region of interest" description="Disordered" evidence="10">
    <location>
        <begin position="995"/>
        <end position="1057"/>
    </location>
</feature>
<dbReference type="SMART" id="SM00487">
    <property type="entry name" value="DEXDc"/>
    <property type="match status" value="1"/>
</dbReference>
<keyword evidence="6" id="KW-0378">Hydrolase</keyword>
<dbReference type="Pfam" id="PF09111">
    <property type="entry name" value="SLIDE"/>
    <property type="match status" value="1"/>
</dbReference>
<evidence type="ECO:0000256" key="10">
    <source>
        <dbReference type="SAM" id="MobiDB-lite"/>
    </source>
</evidence>
<dbReference type="InterPro" id="IPR038718">
    <property type="entry name" value="SNF2-like_sf"/>
</dbReference>
<dbReference type="Pfam" id="PF00176">
    <property type="entry name" value="SNF2-rel_dom"/>
    <property type="match status" value="1"/>
</dbReference>
<evidence type="ECO:0000256" key="6">
    <source>
        <dbReference type="ARBA" id="ARBA00022801"/>
    </source>
</evidence>
<evidence type="ECO:0000256" key="1">
    <source>
        <dbReference type="ARBA" id="ARBA00004123"/>
    </source>
</evidence>
<dbReference type="InterPro" id="IPR001650">
    <property type="entry name" value="Helicase_C-like"/>
</dbReference>
<dbReference type="GO" id="GO:0016887">
    <property type="term" value="F:ATP hydrolysis activity"/>
    <property type="evidence" value="ECO:0007669"/>
    <property type="project" value="TreeGrafter"/>
</dbReference>
<dbReference type="InterPro" id="IPR036306">
    <property type="entry name" value="ISWI_HAND-dom_sf"/>
</dbReference>
<dbReference type="InterPro" id="IPR049730">
    <property type="entry name" value="SNF2/RAD54-like_C"/>
</dbReference>
<dbReference type="InterPro" id="IPR000330">
    <property type="entry name" value="SNF2_N"/>
</dbReference>
<dbReference type="Gene3D" id="3.40.50.10810">
    <property type="entry name" value="Tandem AAA-ATPase domain"/>
    <property type="match status" value="1"/>
</dbReference>
<dbReference type="GO" id="GO:0140658">
    <property type="term" value="F:ATP-dependent chromatin remodeler activity"/>
    <property type="evidence" value="ECO:0007669"/>
    <property type="project" value="TreeGrafter"/>
</dbReference>
<dbReference type="InterPro" id="IPR044754">
    <property type="entry name" value="Isw1/2_DEXHc"/>
</dbReference>
<dbReference type="SMART" id="SM00717">
    <property type="entry name" value="SANT"/>
    <property type="match status" value="2"/>
</dbReference>
<evidence type="ECO:0000256" key="4">
    <source>
        <dbReference type="ARBA" id="ARBA00022737"/>
    </source>
</evidence>
<evidence type="ECO:0000256" key="8">
    <source>
        <dbReference type="ARBA" id="ARBA00022853"/>
    </source>
</evidence>
<dbReference type="InterPro" id="IPR001005">
    <property type="entry name" value="SANT/Myb"/>
</dbReference>
<dbReference type="Gene3D" id="1.10.1040.30">
    <property type="entry name" value="ISWI, HAND domain"/>
    <property type="match status" value="1"/>
</dbReference>
<dbReference type="GO" id="GO:0031010">
    <property type="term" value="C:ISWI-type complex"/>
    <property type="evidence" value="ECO:0007669"/>
    <property type="project" value="UniProtKB-ARBA"/>
</dbReference>
<dbReference type="Gene3D" id="1.20.5.1190">
    <property type="entry name" value="iswi atpase"/>
    <property type="match status" value="1"/>
</dbReference>
<comment type="subcellular location">
    <subcellularLocation>
        <location evidence="1">Nucleus</location>
    </subcellularLocation>
</comment>
<feature type="domain" description="Helicase ATP-binding" evidence="11">
    <location>
        <begin position="154"/>
        <end position="319"/>
    </location>
</feature>
<keyword evidence="8" id="KW-0156">Chromatin regulator</keyword>
<keyword evidence="3" id="KW-0597">Phosphoprotein</keyword>
<dbReference type="GO" id="GO:0045944">
    <property type="term" value="P:positive regulation of transcription by RNA polymerase II"/>
    <property type="evidence" value="ECO:0007669"/>
    <property type="project" value="UniProtKB-ARBA"/>
</dbReference>
<dbReference type="CDD" id="cd18793">
    <property type="entry name" value="SF2_C_SNF"/>
    <property type="match status" value="1"/>
</dbReference>
<feature type="compositionally biased region" description="Basic and acidic residues" evidence="10">
    <location>
        <begin position="53"/>
        <end position="67"/>
    </location>
</feature>
<sequence>MSQSSKMEEDPIENDQEMKEEEIDEAMEQDIVEEEEEPEMEEEEVPQTEEDLDSFRRFERLLKKTENFSKALSTGDTQPAPHSPTKGQARGRPRTQRLISEGDHRHRMAEKDEDEELIAQAKKAEDLVIFQENPWYITGGEMRDYQVRGLNWMIQLQHNGINGILADEMGLGKTLQTISVLGYMKHYKGQNGPFLVIVPKSTLRNWENEFARWCPTVKTVCLIGDADQRQEIINNRIMTNDFEALITSYEMVMKVTNILKKFTWKYLVIDEAHRIKNEKSKLSEMVRFLKSKHRLLLTGTPLQNNLHELWALLNFLLPDIFTSAEDFDSWFQDTSVLDNKELIQRLHKVLQPFLLRRIKADVEKSLLPKKELKIYVGLSKLQREWYTKILLKDIDALNNVSGKVEKTRLLNILMHLRKCCNHPYLFDGAEPGPPYTTDKHLIENCGKMILLDKLLKKLKTQGSRVLLFSQMSRMLDIFEDYLWWRGHRYCRLDGQTPHEERQRMIDEYNAPGSEIFLFMLTTRAGGLGINLATADVVIIYDSDWNPQVDLQAMDRAHRIGQKKQVRVFRLLTENTVEERVMEKAEIKLRLDSIVIQQGRLAEAQKTLGKEDMMSMIRHGAQTIFASKESTITDEDIDDILVKAEEKTKELDEKLKKFGESELRGGFKFDTLDEKPRNEGEEFSLYKFEGEDYREKQKEKDPLGFWIEPPKRERKQVYNVNIDEQLKGAEGSKSQKAPKPPKVPSVFDFQFFPKRVYELVDQEIYAYRKQVGYKVPKPTDPNLSAKEAERIQREEQRKIDTVDPLTEDDYKEREELMNNEGFAEWNKRDFIHFVKANEKYGRHDIESIAAECEKSKEEVEMYSQVFWERIEELNDHEKILAQIEKGESRIRRKHDIKKALNLKIAKYKAPYYQLRLNYGSNKVKTFTEEEDRFLIVKLHELGFESENVYEELRKAILTAPQFRFDWFIKSRSALELQRRCNVLISMIEKEYMDQIEKEKSNKKDRRSRPSKGANISEQPSTSKAASAKKSTPAKSTPKNSSKRKSEATPVTTKSKKGK</sequence>
<feature type="region of interest" description="Disordered" evidence="10">
    <location>
        <begin position="1"/>
        <end position="113"/>
    </location>
</feature>
<dbReference type="FunFam" id="1.10.10.60:FF:000049">
    <property type="entry name" value="SWI/SNF-related matrix-associated actin-dependent regulator of chromatin subfamily A member"/>
    <property type="match status" value="1"/>
</dbReference>
<feature type="domain" description="SANT" evidence="13">
    <location>
        <begin position="819"/>
        <end position="870"/>
    </location>
</feature>
<dbReference type="InterPro" id="IPR009057">
    <property type="entry name" value="Homeodomain-like_sf"/>
</dbReference>
<dbReference type="InterPro" id="IPR014001">
    <property type="entry name" value="Helicase_ATP-bd"/>
</dbReference>
<feature type="compositionally biased region" description="Acidic residues" evidence="10">
    <location>
        <begin position="10"/>
        <end position="52"/>
    </location>
</feature>
<organism evidence="14 15">
    <name type="scientific">Acrobeloides nanus</name>
    <dbReference type="NCBI Taxonomy" id="290746"/>
    <lineage>
        <taxon>Eukaryota</taxon>
        <taxon>Metazoa</taxon>
        <taxon>Ecdysozoa</taxon>
        <taxon>Nematoda</taxon>
        <taxon>Chromadorea</taxon>
        <taxon>Rhabditida</taxon>
        <taxon>Tylenchina</taxon>
        <taxon>Cephalobomorpha</taxon>
        <taxon>Cephaloboidea</taxon>
        <taxon>Cephalobidae</taxon>
        <taxon>Acrobeloides</taxon>
    </lineage>
</organism>
<dbReference type="Proteomes" id="UP000887540">
    <property type="component" value="Unplaced"/>
</dbReference>
<evidence type="ECO:0000259" key="13">
    <source>
        <dbReference type="PROSITE" id="PS51293"/>
    </source>
</evidence>
<dbReference type="InterPro" id="IPR027417">
    <property type="entry name" value="P-loop_NTPase"/>
</dbReference>
<dbReference type="GO" id="GO:0003677">
    <property type="term" value="F:DNA binding"/>
    <property type="evidence" value="ECO:0007669"/>
    <property type="project" value="InterPro"/>
</dbReference>
<evidence type="ECO:0000256" key="9">
    <source>
        <dbReference type="ARBA" id="ARBA00023242"/>
    </source>
</evidence>
<dbReference type="PANTHER" id="PTHR45623">
    <property type="entry name" value="CHROMODOMAIN-HELICASE-DNA-BINDING PROTEIN 3-RELATED-RELATED"/>
    <property type="match status" value="1"/>
</dbReference>
<keyword evidence="4" id="KW-0677">Repeat</keyword>
<dbReference type="GO" id="GO:0031491">
    <property type="term" value="F:nucleosome binding"/>
    <property type="evidence" value="ECO:0007669"/>
    <property type="project" value="InterPro"/>
</dbReference>
<name>A0A914CJU2_9BILA</name>
<keyword evidence="14" id="KW-1185">Reference proteome</keyword>
<dbReference type="InterPro" id="IPR015195">
    <property type="entry name" value="SLIDE"/>
</dbReference>
<comment type="similarity">
    <text evidence="2">Belongs to the SNF2/RAD54 helicase family. ISWI subfamily.</text>
</comment>
<dbReference type="GO" id="GO:0034728">
    <property type="term" value="P:nucleosome organization"/>
    <property type="evidence" value="ECO:0007669"/>
    <property type="project" value="TreeGrafter"/>
</dbReference>